<dbReference type="EnsemblProtists" id="EKX41287">
    <property type="protein sequence ID" value="EKX41287"/>
    <property type="gene ID" value="GUITHDRAFT_74853"/>
</dbReference>
<dbReference type="PANTHER" id="PTHR46573:SF1">
    <property type="entry name" value="WD REPEAT, SAM AND U-BOX DOMAIN-CONTAINING PROTEIN 1"/>
    <property type="match status" value="1"/>
</dbReference>
<dbReference type="PROSITE" id="PS51698">
    <property type="entry name" value="U_BOX"/>
    <property type="match status" value="1"/>
</dbReference>
<name>L1IYZ9_GUITC</name>
<dbReference type="AlphaFoldDB" id="L1IYZ9"/>
<dbReference type="KEGG" id="gtt:GUITHDRAFT_74853"/>
<dbReference type="HOGENOM" id="CLU_114384_5_0_1"/>
<accession>L1IYZ9</accession>
<feature type="domain" description="U-box" evidence="1">
    <location>
        <begin position="9"/>
        <end position="57"/>
    </location>
</feature>
<dbReference type="OrthoDB" id="10064100at2759"/>
<dbReference type="CDD" id="cd16655">
    <property type="entry name" value="RING-Ubox_WDSUB1-like"/>
    <property type="match status" value="1"/>
</dbReference>
<evidence type="ECO:0000313" key="2">
    <source>
        <dbReference type="EMBL" id="EKX41287.1"/>
    </source>
</evidence>
<dbReference type="Pfam" id="PF04564">
    <property type="entry name" value="U-box"/>
    <property type="match status" value="1"/>
</dbReference>
<evidence type="ECO:0000313" key="3">
    <source>
        <dbReference type="EnsemblProtists" id="EKX41287"/>
    </source>
</evidence>
<keyword evidence="4" id="KW-1185">Reference proteome</keyword>
<dbReference type="InterPro" id="IPR003613">
    <property type="entry name" value="Ubox_domain"/>
</dbReference>
<dbReference type="InterPro" id="IPR013083">
    <property type="entry name" value="Znf_RING/FYVE/PHD"/>
</dbReference>
<dbReference type="GO" id="GO:0004842">
    <property type="term" value="F:ubiquitin-protein transferase activity"/>
    <property type="evidence" value="ECO:0007669"/>
    <property type="project" value="InterPro"/>
</dbReference>
<reference evidence="4" key="2">
    <citation type="submission" date="2012-11" db="EMBL/GenBank/DDBJ databases">
        <authorList>
            <person name="Kuo A."/>
            <person name="Curtis B.A."/>
            <person name="Tanifuji G."/>
            <person name="Burki F."/>
            <person name="Gruber A."/>
            <person name="Irimia M."/>
            <person name="Maruyama S."/>
            <person name="Arias M.C."/>
            <person name="Ball S.G."/>
            <person name="Gile G.H."/>
            <person name="Hirakawa Y."/>
            <person name="Hopkins J.F."/>
            <person name="Rensing S.A."/>
            <person name="Schmutz J."/>
            <person name="Symeonidi A."/>
            <person name="Elias M."/>
            <person name="Eveleigh R.J."/>
            <person name="Herman E.K."/>
            <person name="Klute M.J."/>
            <person name="Nakayama T."/>
            <person name="Obornik M."/>
            <person name="Reyes-Prieto A."/>
            <person name="Armbrust E.V."/>
            <person name="Aves S.J."/>
            <person name="Beiko R.G."/>
            <person name="Coutinho P."/>
            <person name="Dacks J.B."/>
            <person name="Durnford D.G."/>
            <person name="Fast N.M."/>
            <person name="Green B.R."/>
            <person name="Grisdale C."/>
            <person name="Hempe F."/>
            <person name="Henrissat B."/>
            <person name="Hoppner M.P."/>
            <person name="Ishida K.-I."/>
            <person name="Kim E."/>
            <person name="Koreny L."/>
            <person name="Kroth P.G."/>
            <person name="Liu Y."/>
            <person name="Malik S.-B."/>
            <person name="Maier U.G."/>
            <person name="McRose D."/>
            <person name="Mock T."/>
            <person name="Neilson J.A."/>
            <person name="Onodera N.T."/>
            <person name="Poole A.M."/>
            <person name="Pritham E.J."/>
            <person name="Richards T.A."/>
            <person name="Rocap G."/>
            <person name="Roy S.W."/>
            <person name="Sarai C."/>
            <person name="Schaack S."/>
            <person name="Shirato S."/>
            <person name="Slamovits C.H."/>
            <person name="Spencer D.F."/>
            <person name="Suzuki S."/>
            <person name="Worden A.Z."/>
            <person name="Zauner S."/>
            <person name="Barry K."/>
            <person name="Bell C."/>
            <person name="Bharti A.K."/>
            <person name="Crow J.A."/>
            <person name="Grimwood J."/>
            <person name="Kramer R."/>
            <person name="Lindquist E."/>
            <person name="Lucas S."/>
            <person name="Salamov A."/>
            <person name="McFadden G.I."/>
            <person name="Lane C.E."/>
            <person name="Keeling P.J."/>
            <person name="Gray M.W."/>
            <person name="Grigoriev I.V."/>
            <person name="Archibald J.M."/>
        </authorList>
    </citation>
    <scope>NUCLEOTIDE SEQUENCE</scope>
    <source>
        <strain evidence="4">CCMP2712</strain>
    </source>
</reference>
<evidence type="ECO:0000313" key="4">
    <source>
        <dbReference type="Proteomes" id="UP000011087"/>
    </source>
</evidence>
<evidence type="ECO:0000259" key="1">
    <source>
        <dbReference type="PROSITE" id="PS51698"/>
    </source>
</evidence>
<dbReference type="Gene3D" id="3.30.40.10">
    <property type="entry name" value="Zinc/RING finger domain, C3HC4 (zinc finger)"/>
    <property type="match status" value="1"/>
</dbReference>
<dbReference type="Proteomes" id="UP000011087">
    <property type="component" value="Unassembled WGS sequence"/>
</dbReference>
<protein>
    <recommendedName>
        <fullName evidence="1">U-box domain-containing protein</fullName>
    </recommendedName>
</protein>
<proteinExistence type="predicted"/>
<dbReference type="InterPro" id="IPR052085">
    <property type="entry name" value="WD-SAM-U-box"/>
</dbReference>
<dbReference type="EMBL" id="JH993025">
    <property type="protein sequence ID" value="EKX41287.1"/>
    <property type="molecule type" value="Genomic_DNA"/>
</dbReference>
<gene>
    <name evidence="2" type="ORF">GUITHDRAFT_74853</name>
</gene>
<dbReference type="PANTHER" id="PTHR46573">
    <property type="entry name" value="WD REPEAT, SAM AND U-BOX DOMAIN-CONTAINING PROTEIN 1"/>
    <property type="match status" value="1"/>
</dbReference>
<dbReference type="STRING" id="905079.L1IYZ9"/>
<reference evidence="3" key="3">
    <citation type="submission" date="2016-03" db="UniProtKB">
        <authorList>
            <consortium name="EnsemblProtists"/>
        </authorList>
    </citation>
    <scope>IDENTIFICATION</scope>
</reference>
<dbReference type="GeneID" id="17297935"/>
<dbReference type="SUPFAM" id="SSF57850">
    <property type="entry name" value="RING/U-box"/>
    <property type="match status" value="1"/>
</dbReference>
<sequence length="57" mass="6596">MESEVDFSTAPSIFQCPISLKVMEEPVFAADGFIYDRKFIELWLHENQVSPMTNQPM</sequence>
<dbReference type="RefSeq" id="XP_005828267.1">
    <property type="nucleotide sequence ID" value="XM_005828210.1"/>
</dbReference>
<organism evidence="2">
    <name type="scientific">Guillardia theta (strain CCMP2712)</name>
    <name type="common">Cryptophyte</name>
    <dbReference type="NCBI Taxonomy" id="905079"/>
    <lineage>
        <taxon>Eukaryota</taxon>
        <taxon>Cryptophyceae</taxon>
        <taxon>Pyrenomonadales</taxon>
        <taxon>Geminigeraceae</taxon>
        <taxon>Guillardia</taxon>
    </lineage>
</organism>
<reference evidence="2 4" key="1">
    <citation type="journal article" date="2012" name="Nature">
        <title>Algal genomes reveal evolutionary mosaicism and the fate of nucleomorphs.</title>
        <authorList>
            <consortium name="DOE Joint Genome Institute"/>
            <person name="Curtis B.A."/>
            <person name="Tanifuji G."/>
            <person name="Burki F."/>
            <person name="Gruber A."/>
            <person name="Irimia M."/>
            <person name="Maruyama S."/>
            <person name="Arias M.C."/>
            <person name="Ball S.G."/>
            <person name="Gile G.H."/>
            <person name="Hirakawa Y."/>
            <person name="Hopkins J.F."/>
            <person name="Kuo A."/>
            <person name="Rensing S.A."/>
            <person name="Schmutz J."/>
            <person name="Symeonidi A."/>
            <person name="Elias M."/>
            <person name="Eveleigh R.J."/>
            <person name="Herman E.K."/>
            <person name="Klute M.J."/>
            <person name="Nakayama T."/>
            <person name="Obornik M."/>
            <person name="Reyes-Prieto A."/>
            <person name="Armbrust E.V."/>
            <person name="Aves S.J."/>
            <person name="Beiko R.G."/>
            <person name="Coutinho P."/>
            <person name="Dacks J.B."/>
            <person name="Durnford D.G."/>
            <person name="Fast N.M."/>
            <person name="Green B.R."/>
            <person name="Grisdale C.J."/>
            <person name="Hempel F."/>
            <person name="Henrissat B."/>
            <person name="Hoppner M.P."/>
            <person name="Ishida K."/>
            <person name="Kim E."/>
            <person name="Koreny L."/>
            <person name="Kroth P.G."/>
            <person name="Liu Y."/>
            <person name="Malik S.B."/>
            <person name="Maier U.G."/>
            <person name="McRose D."/>
            <person name="Mock T."/>
            <person name="Neilson J.A."/>
            <person name="Onodera N.T."/>
            <person name="Poole A.M."/>
            <person name="Pritham E.J."/>
            <person name="Richards T.A."/>
            <person name="Rocap G."/>
            <person name="Roy S.W."/>
            <person name="Sarai C."/>
            <person name="Schaack S."/>
            <person name="Shirato S."/>
            <person name="Slamovits C.H."/>
            <person name="Spencer D.F."/>
            <person name="Suzuki S."/>
            <person name="Worden A.Z."/>
            <person name="Zauner S."/>
            <person name="Barry K."/>
            <person name="Bell C."/>
            <person name="Bharti A.K."/>
            <person name="Crow J.A."/>
            <person name="Grimwood J."/>
            <person name="Kramer R."/>
            <person name="Lindquist E."/>
            <person name="Lucas S."/>
            <person name="Salamov A."/>
            <person name="McFadden G.I."/>
            <person name="Lane C.E."/>
            <person name="Keeling P.J."/>
            <person name="Gray M.W."/>
            <person name="Grigoriev I.V."/>
            <person name="Archibald J.M."/>
        </authorList>
    </citation>
    <scope>NUCLEOTIDE SEQUENCE</scope>
    <source>
        <strain evidence="2 4">CCMP2712</strain>
    </source>
</reference>
<dbReference type="GO" id="GO:0016567">
    <property type="term" value="P:protein ubiquitination"/>
    <property type="evidence" value="ECO:0007669"/>
    <property type="project" value="InterPro"/>
</dbReference>
<dbReference type="PaxDb" id="55529-EKX41287"/>
<feature type="non-terminal residue" evidence="2">
    <location>
        <position position="57"/>
    </location>
</feature>
<dbReference type="SMART" id="SM00504">
    <property type="entry name" value="Ubox"/>
    <property type="match status" value="1"/>
</dbReference>